<evidence type="ECO:0000256" key="1">
    <source>
        <dbReference type="SAM" id="MobiDB-lite"/>
    </source>
</evidence>
<protein>
    <recommendedName>
        <fullName evidence="6">Cwf19-like C-terminal domain-containing protein</fullName>
    </recommendedName>
</protein>
<gene>
    <name evidence="4" type="ORF">EKO27_g9109</name>
</gene>
<evidence type="ECO:0000313" key="4">
    <source>
        <dbReference type="EMBL" id="RWA05994.1"/>
    </source>
</evidence>
<proteinExistence type="predicted"/>
<feature type="domain" description="Cwf19-like C-terminal" evidence="3">
    <location>
        <begin position="303"/>
        <end position="426"/>
    </location>
</feature>
<feature type="region of interest" description="Disordered" evidence="1">
    <location>
        <begin position="274"/>
        <end position="298"/>
    </location>
</feature>
<sequence>MAAKVIVLGNVDGKLQEAFTKLETLHKKQNFSFAIVTGNLFAIDQNEGDIGKLINGTIRVPLSTYFTVGTTPLPQAVVERIEKDEDICDNLHFLGKRSTTKTSDGIRIVTLGGALDASIVGGQSKEQHIPFHTVGDVKALRGANTADILLTTSWPAAVTTHSNVAIAPENKDAVIASREVAELCAALKPRYHFSASPASFFYEREPFLHPPTDNESDSKAITRFISLAPFGNSSKAKALYAFNITPGESATSVPPGTTSSPFLSITRKRVAPGDEGQYSRFANGHDQRGGRHKRPKHLPPPGPDRCFFCLSNVEVDTHMICCIGTEAYVTTAKGPLSGQDHFASAGLSFPCHQLIIPLSHEPTFQAMGADSERVFEDMTRFKEAMQAMVASQSKHKLGAVTWEISRQRGIHIHWQFIPVSHEMIRKGLVEAGFKVEAENQKYPPFQETNLGPATNEPSDFFRVWIWSDDGDAGIQSKELVMRLDDSFRFDLQFGRRVMAKLLGLETRLSWRDVVQSAAEEVEDVDKFKAAFKPWDFSLEE</sequence>
<keyword evidence="5" id="KW-1185">Reference proteome</keyword>
<name>A0A439CUX3_9PEZI</name>
<organism evidence="4 5">
    <name type="scientific">Xylaria grammica</name>
    <dbReference type="NCBI Taxonomy" id="363999"/>
    <lineage>
        <taxon>Eukaryota</taxon>
        <taxon>Fungi</taxon>
        <taxon>Dikarya</taxon>
        <taxon>Ascomycota</taxon>
        <taxon>Pezizomycotina</taxon>
        <taxon>Sordariomycetes</taxon>
        <taxon>Xylariomycetidae</taxon>
        <taxon>Xylariales</taxon>
        <taxon>Xylariaceae</taxon>
        <taxon>Xylaria</taxon>
    </lineage>
</organism>
<dbReference type="GO" id="GO:0061632">
    <property type="term" value="F:RNA lariat debranching enzyme activator activity"/>
    <property type="evidence" value="ECO:0007669"/>
    <property type="project" value="TreeGrafter"/>
</dbReference>
<evidence type="ECO:0000259" key="3">
    <source>
        <dbReference type="Pfam" id="PF04677"/>
    </source>
</evidence>
<dbReference type="InterPro" id="IPR006768">
    <property type="entry name" value="Cwf19-like_C_dom-1"/>
</dbReference>
<dbReference type="GO" id="GO:0000398">
    <property type="term" value="P:mRNA splicing, via spliceosome"/>
    <property type="evidence" value="ECO:0007669"/>
    <property type="project" value="TreeGrafter"/>
</dbReference>
<dbReference type="EMBL" id="RYZI01000378">
    <property type="protein sequence ID" value="RWA05994.1"/>
    <property type="molecule type" value="Genomic_DNA"/>
</dbReference>
<dbReference type="GO" id="GO:0071014">
    <property type="term" value="C:post-mRNA release spliceosomal complex"/>
    <property type="evidence" value="ECO:0007669"/>
    <property type="project" value="TreeGrafter"/>
</dbReference>
<dbReference type="STRING" id="363999.A0A439CUX3"/>
<feature type="domain" description="Cwf19-like protein C-terminal" evidence="2">
    <location>
        <begin position="461"/>
        <end position="536"/>
    </location>
</feature>
<dbReference type="CDD" id="cd07380">
    <property type="entry name" value="MPP_CWF19_N"/>
    <property type="match status" value="1"/>
</dbReference>
<dbReference type="Pfam" id="PF04677">
    <property type="entry name" value="CwfJ_C_1"/>
    <property type="match status" value="1"/>
</dbReference>
<dbReference type="Proteomes" id="UP000286045">
    <property type="component" value="Unassembled WGS sequence"/>
</dbReference>
<dbReference type="PANTHER" id="PTHR12072">
    <property type="entry name" value="CWF19, CELL CYCLE CONTROL PROTEIN"/>
    <property type="match status" value="1"/>
</dbReference>
<dbReference type="InterPro" id="IPR040194">
    <property type="entry name" value="Cwf19-like"/>
</dbReference>
<dbReference type="Pfam" id="PF04676">
    <property type="entry name" value="CwfJ_C_2"/>
    <property type="match status" value="1"/>
</dbReference>
<evidence type="ECO:0000259" key="2">
    <source>
        <dbReference type="Pfam" id="PF04676"/>
    </source>
</evidence>
<dbReference type="InterPro" id="IPR006767">
    <property type="entry name" value="Cwf19-like_C_dom-2"/>
</dbReference>
<comment type="caution">
    <text evidence="4">The sequence shown here is derived from an EMBL/GenBank/DDBJ whole genome shotgun (WGS) entry which is preliminary data.</text>
</comment>
<reference evidence="4 5" key="1">
    <citation type="submission" date="2018-12" db="EMBL/GenBank/DDBJ databases">
        <title>Draft genome sequence of Xylaria grammica IHI A82.</title>
        <authorList>
            <person name="Buettner E."/>
            <person name="Kellner H."/>
        </authorList>
    </citation>
    <scope>NUCLEOTIDE SEQUENCE [LARGE SCALE GENOMIC DNA]</scope>
    <source>
        <strain evidence="4 5">IHI A82</strain>
    </source>
</reference>
<evidence type="ECO:0008006" key="6">
    <source>
        <dbReference type="Google" id="ProtNLM"/>
    </source>
</evidence>
<accession>A0A439CUX3</accession>
<evidence type="ECO:0000313" key="5">
    <source>
        <dbReference type="Proteomes" id="UP000286045"/>
    </source>
</evidence>
<dbReference type="AlphaFoldDB" id="A0A439CUX3"/>
<dbReference type="PANTHER" id="PTHR12072:SF4">
    <property type="entry name" value="CWF19-LIKE PROTEIN 1"/>
    <property type="match status" value="1"/>
</dbReference>